<evidence type="ECO:0000313" key="1">
    <source>
        <dbReference type="EMBL" id="CAG8835478.1"/>
    </source>
</evidence>
<protein>
    <submittedName>
        <fullName evidence="1">36704_t:CDS:1</fullName>
    </submittedName>
</protein>
<dbReference type="Proteomes" id="UP000789920">
    <property type="component" value="Unassembled WGS sequence"/>
</dbReference>
<dbReference type="EMBL" id="CAJVQC010112001">
    <property type="protein sequence ID" value="CAG8835478.1"/>
    <property type="molecule type" value="Genomic_DNA"/>
</dbReference>
<gene>
    <name evidence="1" type="ORF">RPERSI_LOCUS29566</name>
</gene>
<comment type="caution">
    <text evidence="1">The sequence shown here is derived from an EMBL/GenBank/DDBJ whole genome shotgun (WGS) entry which is preliminary data.</text>
</comment>
<organism evidence="1 2">
    <name type="scientific">Racocetra persica</name>
    <dbReference type="NCBI Taxonomy" id="160502"/>
    <lineage>
        <taxon>Eukaryota</taxon>
        <taxon>Fungi</taxon>
        <taxon>Fungi incertae sedis</taxon>
        <taxon>Mucoromycota</taxon>
        <taxon>Glomeromycotina</taxon>
        <taxon>Glomeromycetes</taxon>
        <taxon>Diversisporales</taxon>
        <taxon>Gigasporaceae</taxon>
        <taxon>Racocetra</taxon>
    </lineage>
</organism>
<sequence length="169" mass="19374">MSPSNETPVHVDTPPTEPVVDKELTDPNPNDTDKNTTLVDPPQSIPLPPFVFPKNIRNIYINPVTNLSTIPTSSDSTRSTDDPTPKWDEICFQWCKQQDKNREHGINPNCKMFCLRKINNNMKNEFFKKKLAVHEEHQLEQNRKNHTENVAQVLYGKEGDEEGVDYSQA</sequence>
<reference evidence="1" key="1">
    <citation type="submission" date="2021-06" db="EMBL/GenBank/DDBJ databases">
        <authorList>
            <person name="Kallberg Y."/>
            <person name="Tangrot J."/>
            <person name="Rosling A."/>
        </authorList>
    </citation>
    <scope>NUCLEOTIDE SEQUENCE</scope>
    <source>
        <strain evidence="1">MA461A</strain>
    </source>
</reference>
<name>A0ACA9SFU0_9GLOM</name>
<proteinExistence type="predicted"/>
<keyword evidence="2" id="KW-1185">Reference proteome</keyword>
<evidence type="ECO:0000313" key="2">
    <source>
        <dbReference type="Proteomes" id="UP000789920"/>
    </source>
</evidence>
<accession>A0ACA9SFU0</accession>
<feature type="non-terminal residue" evidence="1">
    <location>
        <position position="169"/>
    </location>
</feature>